<evidence type="ECO:0000256" key="6">
    <source>
        <dbReference type="ARBA" id="ARBA00022741"/>
    </source>
</evidence>
<dbReference type="InterPro" id="IPR014729">
    <property type="entry name" value="Rossmann-like_a/b/a_fold"/>
</dbReference>
<accession>A0A0R2KQ59</accession>
<dbReference type="PANTHER" id="PTHR39321:SF3">
    <property type="entry name" value="PHOSPHOPANTETHEINE ADENYLYLTRANSFERASE"/>
    <property type="match status" value="1"/>
</dbReference>
<comment type="caution">
    <text evidence="12">The sequence shown here is derived from an EMBL/GenBank/DDBJ whole genome shotgun (WGS) entry which is preliminary data.</text>
</comment>
<reference evidence="12 13" key="1">
    <citation type="journal article" date="2015" name="Genome Announc.">
        <title>Expanding the biotechnology potential of lactobacilli through comparative genomics of 213 strains and associated genera.</title>
        <authorList>
            <person name="Sun Z."/>
            <person name="Harris H.M."/>
            <person name="McCann A."/>
            <person name="Guo C."/>
            <person name="Argimon S."/>
            <person name="Zhang W."/>
            <person name="Yang X."/>
            <person name="Jeffery I.B."/>
            <person name="Cooney J.C."/>
            <person name="Kagawa T.F."/>
            <person name="Liu W."/>
            <person name="Song Y."/>
            <person name="Salvetti E."/>
            <person name="Wrobel A."/>
            <person name="Rasinkangas P."/>
            <person name="Parkhill J."/>
            <person name="Rea M.C."/>
            <person name="O'Sullivan O."/>
            <person name="Ritari J."/>
            <person name="Douillard F.P."/>
            <person name="Paul Ross R."/>
            <person name="Yang R."/>
            <person name="Briner A.E."/>
            <person name="Felis G.E."/>
            <person name="de Vos W.M."/>
            <person name="Barrangou R."/>
            <person name="Klaenhammer T.R."/>
            <person name="Caufield P.W."/>
            <person name="Cui Y."/>
            <person name="Zhang H."/>
            <person name="O'Toole P.W."/>
        </authorList>
    </citation>
    <scope>NUCLEOTIDE SEQUENCE [LARGE SCALE GENOMIC DNA]</scope>
    <source>
        <strain evidence="12 13">DSM 22408</strain>
    </source>
</reference>
<comment type="function">
    <text evidence="1 10">Catalyzes the reversible adenylation of nicotinate mononucleotide (NaMN) to nicotinic acid adenine dinucleotide (NaAD).</text>
</comment>
<evidence type="ECO:0000256" key="7">
    <source>
        <dbReference type="ARBA" id="ARBA00022840"/>
    </source>
</evidence>
<evidence type="ECO:0000256" key="1">
    <source>
        <dbReference type="ARBA" id="ARBA00002324"/>
    </source>
</evidence>
<gene>
    <name evidence="10" type="primary">nadD</name>
    <name evidence="12" type="ORF">IV53_GL000499</name>
</gene>
<evidence type="ECO:0000256" key="9">
    <source>
        <dbReference type="ARBA" id="ARBA00048721"/>
    </source>
</evidence>
<evidence type="ECO:0000256" key="5">
    <source>
        <dbReference type="ARBA" id="ARBA00022695"/>
    </source>
</evidence>
<dbReference type="Pfam" id="PF01467">
    <property type="entry name" value="CTP_transf_like"/>
    <property type="match status" value="1"/>
</dbReference>
<dbReference type="STRING" id="1122146.IV53_GL000499"/>
<dbReference type="GO" id="GO:0004515">
    <property type="term" value="F:nicotinate-nucleotide adenylyltransferase activity"/>
    <property type="evidence" value="ECO:0007669"/>
    <property type="project" value="UniProtKB-UniRule"/>
</dbReference>
<dbReference type="HAMAP" id="MF_00244">
    <property type="entry name" value="NaMN_adenylyltr"/>
    <property type="match status" value="1"/>
</dbReference>
<evidence type="ECO:0000313" key="13">
    <source>
        <dbReference type="Proteomes" id="UP000051500"/>
    </source>
</evidence>
<dbReference type="GO" id="GO:0009435">
    <property type="term" value="P:NAD+ biosynthetic process"/>
    <property type="evidence" value="ECO:0007669"/>
    <property type="project" value="UniProtKB-UniRule"/>
</dbReference>
<feature type="domain" description="Cytidyltransferase-like" evidence="11">
    <location>
        <begin position="17"/>
        <end position="172"/>
    </location>
</feature>
<dbReference type="UniPathway" id="UPA00253">
    <property type="reaction ID" value="UER00332"/>
</dbReference>
<dbReference type="EC" id="2.7.7.18" evidence="10"/>
<dbReference type="InterPro" id="IPR005248">
    <property type="entry name" value="NadD/NMNAT"/>
</dbReference>
<evidence type="ECO:0000256" key="10">
    <source>
        <dbReference type="HAMAP-Rule" id="MF_00244"/>
    </source>
</evidence>
<keyword evidence="8 10" id="KW-0520">NAD</keyword>
<dbReference type="SUPFAM" id="SSF52374">
    <property type="entry name" value="Nucleotidylyl transferase"/>
    <property type="match status" value="1"/>
</dbReference>
<evidence type="ECO:0000256" key="3">
    <source>
        <dbReference type="ARBA" id="ARBA00022642"/>
    </source>
</evidence>
<dbReference type="Proteomes" id="UP000051500">
    <property type="component" value="Unassembled WGS sequence"/>
</dbReference>
<evidence type="ECO:0000313" key="12">
    <source>
        <dbReference type="EMBL" id="KRN88535.1"/>
    </source>
</evidence>
<dbReference type="PANTHER" id="PTHR39321">
    <property type="entry name" value="NICOTINATE-NUCLEOTIDE ADENYLYLTRANSFERASE-RELATED"/>
    <property type="match status" value="1"/>
</dbReference>
<evidence type="ECO:0000256" key="2">
    <source>
        <dbReference type="ARBA" id="ARBA00005019"/>
    </source>
</evidence>
<keyword evidence="13" id="KW-1185">Reference proteome</keyword>
<dbReference type="RefSeq" id="WP_027106942.1">
    <property type="nucleotide sequence ID" value="NZ_JQBZ01000025.1"/>
</dbReference>
<dbReference type="PATRIC" id="fig|1122146.4.peg.511"/>
<evidence type="ECO:0000256" key="8">
    <source>
        <dbReference type="ARBA" id="ARBA00023027"/>
    </source>
</evidence>
<sequence length="203" mass="23709">MIKIKTEQQLKPSRVGILGGTFDPIHHGHLFIAEQVYQRLNLDEVWLLPDNQPPHIDQKNPVAVTERITMVQKAIENNPHLKLALDEVLRGGKSYTIDTILAFQEQYPETEFYFIIGADMVAYLPKWYRIDELVQLVNFVGVYRSGYPKETKYPVQWVELPLLEISSSQIREYCYQERSIRYLVPDHVAAYIAEKRLYANDKD</sequence>
<dbReference type="NCBIfam" id="TIGR00482">
    <property type="entry name" value="nicotinate (nicotinamide) nucleotide adenylyltransferase"/>
    <property type="match status" value="1"/>
</dbReference>
<dbReference type="NCBIfam" id="TIGR00125">
    <property type="entry name" value="cyt_tran_rel"/>
    <property type="match status" value="1"/>
</dbReference>
<dbReference type="Gene3D" id="3.40.50.620">
    <property type="entry name" value="HUPs"/>
    <property type="match status" value="1"/>
</dbReference>
<dbReference type="OrthoDB" id="5295945at2"/>
<dbReference type="InterPro" id="IPR004821">
    <property type="entry name" value="Cyt_trans-like"/>
</dbReference>
<name>A0A0R2KQ59_9LACO</name>
<dbReference type="GO" id="GO:0005524">
    <property type="term" value="F:ATP binding"/>
    <property type="evidence" value="ECO:0007669"/>
    <property type="project" value="UniProtKB-KW"/>
</dbReference>
<dbReference type="AlphaFoldDB" id="A0A0R2KQ59"/>
<keyword evidence="3 10" id="KW-0662">Pyridine nucleotide biosynthesis</keyword>
<proteinExistence type="inferred from homology"/>
<comment type="catalytic activity">
    <reaction evidence="9 10">
        <text>nicotinate beta-D-ribonucleotide + ATP + H(+) = deamido-NAD(+) + diphosphate</text>
        <dbReference type="Rhea" id="RHEA:22860"/>
        <dbReference type="ChEBI" id="CHEBI:15378"/>
        <dbReference type="ChEBI" id="CHEBI:30616"/>
        <dbReference type="ChEBI" id="CHEBI:33019"/>
        <dbReference type="ChEBI" id="CHEBI:57502"/>
        <dbReference type="ChEBI" id="CHEBI:58437"/>
        <dbReference type="EC" id="2.7.7.18"/>
    </reaction>
</comment>
<keyword evidence="6 10" id="KW-0547">Nucleotide-binding</keyword>
<dbReference type="eggNOG" id="COG1057">
    <property type="taxonomic scope" value="Bacteria"/>
</dbReference>
<comment type="pathway">
    <text evidence="2 10">Cofactor biosynthesis; NAD(+) biosynthesis; deamido-NAD(+) from nicotinate D-ribonucleotide: step 1/1.</text>
</comment>
<dbReference type="NCBIfam" id="NF000841">
    <property type="entry name" value="PRK00071.1-4"/>
    <property type="match status" value="1"/>
</dbReference>
<keyword evidence="7 10" id="KW-0067">ATP-binding</keyword>
<dbReference type="CDD" id="cd02165">
    <property type="entry name" value="NMNAT"/>
    <property type="match status" value="1"/>
</dbReference>
<dbReference type="EMBL" id="JQBZ01000025">
    <property type="protein sequence ID" value="KRN88535.1"/>
    <property type="molecule type" value="Genomic_DNA"/>
</dbReference>
<organism evidence="12 13">
    <name type="scientific">Ligilactobacillus ceti DSM 22408</name>
    <dbReference type="NCBI Taxonomy" id="1122146"/>
    <lineage>
        <taxon>Bacteria</taxon>
        <taxon>Bacillati</taxon>
        <taxon>Bacillota</taxon>
        <taxon>Bacilli</taxon>
        <taxon>Lactobacillales</taxon>
        <taxon>Lactobacillaceae</taxon>
        <taxon>Ligilactobacillus</taxon>
    </lineage>
</organism>
<dbReference type="NCBIfam" id="NF000840">
    <property type="entry name" value="PRK00071.1-3"/>
    <property type="match status" value="1"/>
</dbReference>
<keyword evidence="5 10" id="KW-0548">Nucleotidyltransferase</keyword>
<protein>
    <recommendedName>
        <fullName evidence="10">Probable nicotinate-nucleotide adenylyltransferase</fullName>
        <ecNumber evidence="10">2.7.7.18</ecNumber>
    </recommendedName>
    <alternativeName>
        <fullName evidence="10">Deamido-NAD(+) diphosphorylase</fullName>
    </alternativeName>
    <alternativeName>
        <fullName evidence="10">Deamido-NAD(+) pyrophosphorylase</fullName>
    </alternativeName>
    <alternativeName>
        <fullName evidence="10">Nicotinate mononucleotide adenylyltransferase</fullName>
        <shortName evidence="10">NaMN adenylyltransferase</shortName>
    </alternativeName>
</protein>
<comment type="similarity">
    <text evidence="10">Belongs to the NadD family.</text>
</comment>
<evidence type="ECO:0000256" key="4">
    <source>
        <dbReference type="ARBA" id="ARBA00022679"/>
    </source>
</evidence>
<evidence type="ECO:0000259" key="11">
    <source>
        <dbReference type="Pfam" id="PF01467"/>
    </source>
</evidence>
<keyword evidence="4 10" id="KW-0808">Transferase</keyword>